<dbReference type="GO" id="GO:0006508">
    <property type="term" value="P:proteolysis"/>
    <property type="evidence" value="ECO:0007669"/>
    <property type="project" value="UniProtKB-KW"/>
</dbReference>
<dbReference type="InterPro" id="IPR035952">
    <property type="entry name" value="Rhomboid-like_sf"/>
</dbReference>
<keyword evidence="3 7" id="KW-0812">Transmembrane</keyword>
<dbReference type="Proteomes" id="UP000192591">
    <property type="component" value="Unassembled WGS sequence"/>
</dbReference>
<feature type="transmembrane region" description="Helical" evidence="7">
    <location>
        <begin position="280"/>
        <end position="299"/>
    </location>
</feature>
<dbReference type="InterPro" id="IPR050925">
    <property type="entry name" value="Rhomboid_protease_S54"/>
</dbReference>
<evidence type="ECO:0000256" key="2">
    <source>
        <dbReference type="ARBA" id="ARBA00009045"/>
    </source>
</evidence>
<dbReference type="EMBL" id="MWIH01000006">
    <property type="protein sequence ID" value="OQO91218.1"/>
    <property type="molecule type" value="Genomic_DNA"/>
</dbReference>
<feature type="transmembrane region" description="Helical" evidence="7">
    <location>
        <begin position="150"/>
        <end position="169"/>
    </location>
</feature>
<dbReference type="Pfam" id="PF01694">
    <property type="entry name" value="Rhomboid"/>
    <property type="match status" value="1"/>
</dbReference>
<dbReference type="GO" id="GO:0004252">
    <property type="term" value="F:serine-type endopeptidase activity"/>
    <property type="evidence" value="ECO:0007669"/>
    <property type="project" value="InterPro"/>
</dbReference>
<keyword evidence="4" id="KW-0378">Hydrolase</keyword>
<feature type="transmembrane region" description="Helical" evidence="7">
    <location>
        <begin position="207"/>
        <end position="224"/>
    </location>
</feature>
<keyword evidence="9" id="KW-0645">Protease</keyword>
<dbReference type="Gene3D" id="1.20.1540.10">
    <property type="entry name" value="Rhomboid-like"/>
    <property type="match status" value="1"/>
</dbReference>
<gene>
    <name evidence="9" type="ORF">B1813_14375</name>
</gene>
<keyword evidence="6 7" id="KW-0472">Membrane</keyword>
<name>A0A1V9A2F8_SACPI</name>
<dbReference type="PANTHER" id="PTHR43731:SF14">
    <property type="entry name" value="PRESENILIN-ASSOCIATED RHOMBOID-LIKE PROTEIN, MITOCHONDRIAL"/>
    <property type="match status" value="1"/>
</dbReference>
<evidence type="ECO:0000256" key="6">
    <source>
        <dbReference type="ARBA" id="ARBA00023136"/>
    </source>
</evidence>
<evidence type="ECO:0000259" key="8">
    <source>
        <dbReference type="Pfam" id="PF01694"/>
    </source>
</evidence>
<feature type="transmembrane region" description="Helical" evidence="7">
    <location>
        <begin position="92"/>
        <end position="111"/>
    </location>
</feature>
<evidence type="ECO:0000313" key="10">
    <source>
        <dbReference type="Proteomes" id="UP000192591"/>
    </source>
</evidence>
<comment type="caution">
    <text evidence="9">The sequence shown here is derived from an EMBL/GenBank/DDBJ whole genome shotgun (WGS) entry which is preliminary data.</text>
</comment>
<feature type="transmembrane region" description="Helical" evidence="7">
    <location>
        <begin position="181"/>
        <end position="201"/>
    </location>
</feature>
<comment type="subcellular location">
    <subcellularLocation>
        <location evidence="1">Membrane</location>
        <topology evidence="1">Multi-pass membrane protein</topology>
    </subcellularLocation>
</comment>
<evidence type="ECO:0000313" key="9">
    <source>
        <dbReference type="EMBL" id="OQO91218.1"/>
    </source>
</evidence>
<evidence type="ECO:0000256" key="3">
    <source>
        <dbReference type="ARBA" id="ARBA00022692"/>
    </source>
</evidence>
<dbReference type="PANTHER" id="PTHR43731">
    <property type="entry name" value="RHOMBOID PROTEASE"/>
    <property type="match status" value="1"/>
</dbReference>
<proteinExistence type="inferred from homology"/>
<protein>
    <submittedName>
        <fullName evidence="9">Rhomboid family intramembrane serine protease</fullName>
    </submittedName>
</protein>
<dbReference type="SUPFAM" id="SSF144091">
    <property type="entry name" value="Rhomboid-like"/>
    <property type="match status" value="1"/>
</dbReference>
<reference evidence="9 10" key="1">
    <citation type="submission" date="2017-02" db="EMBL/GenBank/DDBJ databases">
        <title>Draft genome of Saccharomonospora sp. 154.</title>
        <authorList>
            <person name="Alonso-Carmona G.S."/>
            <person name="De La Haba R."/>
            <person name="Vera-Gargallo B."/>
            <person name="Sandoval-Trujillo A.H."/>
            <person name="Ramirez-Duran N."/>
            <person name="Ventosa A."/>
        </authorList>
    </citation>
    <scope>NUCLEOTIDE SEQUENCE [LARGE SCALE GENOMIC DNA]</scope>
    <source>
        <strain evidence="9 10">LRS4.154</strain>
    </source>
</reference>
<accession>A0A1V9A2F8</accession>
<evidence type="ECO:0000256" key="1">
    <source>
        <dbReference type="ARBA" id="ARBA00004141"/>
    </source>
</evidence>
<feature type="domain" description="Peptidase S54 rhomboid" evidence="8">
    <location>
        <begin position="141"/>
        <end position="270"/>
    </location>
</feature>
<dbReference type="GO" id="GO:0016020">
    <property type="term" value="C:membrane"/>
    <property type="evidence" value="ECO:0007669"/>
    <property type="project" value="UniProtKB-SubCell"/>
</dbReference>
<keyword evidence="10" id="KW-1185">Reference proteome</keyword>
<comment type="similarity">
    <text evidence="2">Belongs to the peptidase S54 family.</text>
</comment>
<evidence type="ECO:0000256" key="5">
    <source>
        <dbReference type="ARBA" id="ARBA00022989"/>
    </source>
</evidence>
<keyword evidence="5 7" id="KW-1133">Transmembrane helix</keyword>
<sequence>MTQPPTPPPYGQPPQQEALPGCWWHPGRQTGLRCVRCERPACPDCLREASVGYQCIDCVSTARQQQRSQAAGYRKAGYGARTVAGARVPQRIVVVPLLIAVNVLVYALTAFQSGDPMANHIGSSAFEDGVLWPAGIVAFDEWWRLFTSGFLHYGLLHLGMNMLALFVLGRDLELLLGRVRFLAVYFLSMFAGAVAVFAFGAVDTGTAGASGAIYGLMGAILVAVLKLRLNATTAIGIIVLNVVLSVSLPNISLLGHLGGLVAGAVAMVAMVYAPERHRGAYQAGAIAIVALALIGLVFYRDAELTSAIFAGQLAGGR</sequence>
<evidence type="ECO:0000256" key="4">
    <source>
        <dbReference type="ARBA" id="ARBA00022801"/>
    </source>
</evidence>
<dbReference type="InterPro" id="IPR022764">
    <property type="entry name" value="Peptidase_S54_rhomboid_dom"/>
</dbReference>
<evidence type="ECO:0000256" key="7">
    <source>
        <dbReference type="SAM" id="Phobius"/>
    </source>
</evidence>
<dbReference type="RefSeq" id="WP_081193491.1">
    <property type="nucleotide sequence ID" value="NZ_MWIH01000006.1"/>
</dbReference>
<organism evidence="9 10">
    <name type="scientific">Saccharomonospora piscinae</name>
    <dbReference type="NCBI Taxonomy" id="687388"/>
    <lineage>
        <taxon>Bacteria</taxon>
        <taxon>Bacillati</taxon>
        <taxon>Actinomycetota</taxon>
        <taxon>Actinomycetes</taxon>
        <taxon>Pseudonocardiales</taxon>
        <taxon>Pseudonocardiaceae</taxon>
        <taxon>Saccharomonospora</taxon>
    </lineage>
</organism>
<dbReference type="AlphaFoldDB" id="A0A1V9A2F8"/>
<dbReference type="STRING" id="1962155.B1813_14375"/>